<feature type="transmembrane region" description="Helical" evidence="2">
    <location>
        <begin position="222"/>
        <end position="243"/>
    </location>
</feature>
<dbReference type="Proteomes" id="UP000807306">
    <property type="component" value="Unassembled WGS sequence"/>
</dbReference>
<reference evidence="3" key="1">
    <citation type="submission" date="2020-11" db="EMBL/GenBank/DDBJ databases">
        <authorList>
            <consortium name="DOE Joint Genome Institute"/>
            <person name="Ahrendt S."/>
            <person name="Riley R."/>
            <person name="Andreopoulos W."/>
            <person name="Labutti K."/>
            <person name="Pangilinan J."/>
            <person name="Ruiz-Duenas F.J."/>
            <person name="Barrasa J.M."/>
            <person name="Sanchez-Garcia M."/>
            <person name="Camarero S."/>
            <person name="Miyauchi S."/>
            <person name="Serrano A."/>
            <person name="Linde D."/>
            <person name="Babiker R."/>
            <person name="Drula E."/>
            <person name="Ayuso-Fernandez I."/>
            <person name="Pacheco R."/>
            <person name="Padilla G."/>
            <person name="Ferreira P."/>
            <person name="Barriuso J."/>
            <person name="Kellner H."/>
            <person name="Castanera R."/>
            <person name="Alfaro M."/>
            <person name="Ramirez L."/>
            <person name="Pisabarro A.G."/>
            <person name="Kuo A."/>
            <person name="Tritt A."/>
            <person name="Lipzen A."/>
            <person name="He G."/>
            <person name="Yan M."/>
            <person name="Ng V."/>
            <person name="Cullen D."/>
            <person name="Martin F."/>
            <person name="Rosso M.-N."/>
            <person name="Henrissat B."/>
            <person name="Hibbett D."/>
            <person name="Martinez A.T."/>
            <person name="Grigoriev I.V."/>
        </authorList>
    </citation>
    <scope>NUCLEOTIDE SEQUENCE</scope>
    <source>
        <strain evidence="3">CBS 506.95</strain>
    </source>
</reference>
<feature type="transmembrane region" description="Helical" evidence="2">
    <location>
        <begin position="290"/>
        <end position="310"/>
    </location>
</feature>
<evidence type="ECO:0000256" key="2">
    <source>
        <dbReference type="SAM" id="Phobius"/>
    </source>
</evidence>
<dbReference type="EMBL" id="MU157900">
    <property type="protein sequence ID" value="KAF9524367.1"/>
    <property type="molecule type" value="Genomic_DNA"/>
</dbReference>
<feature type="transmembrane region" description="Helical" evidence="2">
    <location>
        <begin position="146"/>
        <end position="168"/>
    </location>
</feature>
<organism evidence="3 4">
    <name type="scientific">Crepidotus variabilis</name>
    <dbReference type="NCBI Taxonomy" id="179855"/>
    <lineage>
        <taxon>Eukaryota</taxon>
        <taxon>Fungi</taxon>
        <taxon>Dikarya</taxon>
        <taxon>Basidiomycota</taxon>
        <taxon>Agaricomycotina</taxon>
        <taxon>Agaricomycetes</taxon>
        <taxon>Agaricomycetidae</taxon>
        <taxon>Agaricales</taxon>
        <taxon>Agaricineae</taxon>
        <taxon>Crepidotaceae</taxon>
        <taxon>Crepidotus</taxon>
    </lineage>
</organism>
<proteinExistence type="predicted"/>
<name>A0A9P6E8E4_9AGAR</name>
<feature type="region of interest" description="Disordered" evidence="1">
    <location>
        <begin position="362"/>
        <end position="381"/>
    </location>
</feature>
<accession>A0A9P6E8E4</accession>
<feature type="transmembrane region" description="Helical" evidence="2">
    <location>
        <begin position="84"/>
        <end position="106"/>
    </location>
</feature>
<evidence type="ECO:0000313" key="3">
    <source>
        <dbReference type="EMBL" id="KAF9524367.1"/>
    </source>
</evidence>
<evidence type="ECO:0000256" key="1">
    <source>
        <dbReference type="SAM" id="MobiDB-lite"/>
    </source>
</evidence>
<keyword evidence="2" id="KW-1133">Transmembrane helix</keyword>
<sequence>MLNRKLSSPPSMIYPAAHHSVPSGPPCGSAGRQHPLTSGKTYINDPVFCTNGRQRFSSPSDSSEMIDWQSPQIQQKALDVFVKFLHGLFGLYIWELLLTSNIEWLVLTGKKPFRWPLFFYFASRYCTLGSLIAGIAMFDIPSVSCHAAFTATLVLTHMSLGLASINLAVRTIAIWAQSKYVSWILCFIIVGQWSLIVVQATTVSTIDLPGGGCMPETKNFKWVTAIYVYSLGIDSIVIFLNIWKLRGGLGMRSATFTHVIFRQGIFYYMIAFLFDFVAIVILILNLNLGMVGLFSVIAQVTCSIVAGRAVRSLATSITLGQNTKKDWSRSNPISNSLNKPQVIDLNSPSAGQVVIQMETATHRDSFSKPDDRSRSNRTIDFDIEIK</sequence>
<feature type="transmembrane region" description="Helical" evidence="2">
    <location>
        <begin position="118"/>
        <end position="140"/>
    </location>
</feature>
<dbReference type="AlphaFoldDB" id="A0A9P6E8E4"/>
<comment type="caution">
    <text evidence="3">The sequence shown here is derived from an EMBL/GenBank/DDBJ whole genome shotgun (WGS) entry which is preliminary data.</text>
</comment>
<keyword evidence="4" id="KW-1185">Reference proteome</keyword>
<keyword evidence="2" id="KW-0472">Membrane</keyword>
<gene>
    <name evidence="3" type="ORF">CPB83DRAFT_616449</name>
</gene>
<keyword evidence="2" id="KW-0812">Transmembrane</keyword>
<feature type="transmembrane region" description="Helical" evidence="2">
    <location>
        <begin position="180"/>
        <end position="202"/>
    </location>
</feature>
<feature type="transmembrane region" description="Helical" evidence="2">
    <location>
        <begin position="264"/>
        <end position="284"/>
    </location>
</feature>
<dbReference type="OrthoDB" id="2742220at2759"/>
<evidence type="ECO:0000313" key="4">
    <source>
        <dbReference type="Proteomes" id="UP000807306"/>
    </source>
</evidence>
<protein>
    <submittedName>
        <fullName evidence="3">Uncharacterized protein</fullName>
    </submittedName>
</protein>